<dbReference type="SMART" id="SM01070">
    <property type="entry name" value="CDC37_M"/>
    <property type="match status" value="1"/>
</dbReference>
<dbReference type="AlphaFoldDB" id="A0A0B4GCG9"/>
<reference evidence="3 4" key="1">
    <citation type="journal article" date="2014" name="Proc. Natl. Acad. Sci. U.S.A.">
        <title>Trajectory and genomic determinants of fungal-pathogen speciation and host adaptation.</title>
        <authorList>
            <person name="Hu X."/>
            <person name="Xiao G."/>
            <person name="Zheng P."/>
            <person name="Shang Y."/>
            <person name="Su Y."/>
            <person name="Zhang X."/>
            <person name="Liu X."/>
            <person name="Zhan S."/>
            <person name="St Leger R.J."/>
            <person name="Wang C."/>
        </authorList>
    </citation>
    <scope>NUCLEOTIDE SEQUENCE [LARGE SCALE GENOMIC DNA]</scope>
    <source>
        <strain evidence="3 4">ARSEF 977</strain>
    </source>
</reference>
<comment type="caution">
    <text evidence="3">The sequence shown here is derived from an EMBL/GenBank/DDBJ whole genome shotgun (WGS) entry which is preliminary data.</text>
</comment>
<dbReference type="Proteomes" id="UP000031192">
    <property type="component" value="Unassembled WGS sequence"/>
</dbReference>
<dbReference type="SUPFAM" id="SSF101391">
    <property type="entry name" value="Hsp90 co-chaperone CDC37"/>
    <property type="match status" value="1"/>
</dbReference>
<feature type="domain" description="Cdc37 Hsp90 binding" evidence="2">
    <location>
        <begin position="161"/>
        <end position="332"/>
    </location>
</feature>
<dbReference type="OrthoDB" id="10361688at2759"/>
<name>A0A0B4GCG9_METGA</name>
<accession>A0A0B4GCG9</accession>
<gene>
    <name evidence="3" type="ORF">MGU_08234</name>
</gene>
<evidence type="ECO:0000313" key="4">
    <source>
        <dbReference type="Proteomes" id="UP000031192"/>
    </source>
</evidence>
<proteinExistence type="predicted"/>
<feature type="compositionally biased region" description="Basic and acidic residues" evidence="1">
    <location>
        <begin position="163"/>
        <end position="174"/>
    </location>
</feature>
<dbReference type="InterPro" id="IPR013874">
    <property type="entry name" value="Cdc37_Hsp90-bd"/>
</dbReference>
<feature type="region of interest" description="Disordered" evidence="1">
    <location>
        <begin position="160"/>
        <end position="192"/>
    </location>
</feature>
<dbReference type="HOGENOM" id="CLU_033261_0_0_1"/>
<evidence type="ECO:0000256" key="1">
    <source>
        <dbReference type="SAM" id="MobiDB-lite"/>
    </source>
</evidence>
<evidence type="ECO:0000259" key="2">
    <source>
        <dbReference type="SMART" id="SM01070"/>
    </source>
</evidence>
<dbReference type="InterPro" id="IPR038189">
    <property type="entry name" value="Cdc37_Hsp90-bd_sf"/>
</dbReference>
<evidence type="ECO:0000313" key="3">
    <source>
        <dbReference type="EMBL" id="KID84570.1"/>
    </source>
</evidence>
<protein>
    <submittedName>
        <fullName evidence="3">CDC37-like protein</fullName>
    </submittedName>
</protein>
<organism evidence="3 4">
    <name type="scientific">Metarhizium guizhouense (strain ARSEF 977)</name>
    <dbReference type="NCBI Taxonomy" id="1276136"/>
    <lineage>
        <taxon>Eukaryota</taxon>
        <taxon>Fungi</taxon>
        <taxon>Dikarya</taxon>
        <taxon>Ascomycota</taxon>
        <taxon>Pezizomycotina</taxon>
        <taxon>Sordariomycetes</taxon>
        <taxon>Hypocreomycetidae</taxon>
        <taxon>Hypocreales</taxon>
        <taxon>Clavicipitaceae</taxon>
        <taxon>Metarhizium</taxon>
    </lineage>
</organism>
<dbReference type="Pfam" id="PF08565">
    <property type="entry name" value="CDC37_M"/>
    <property type="match status" value="1"/>
</dbReference>
<dbReference type="EMBL" id="AZNH01000040">
    <property type="protein sequence ID" value="KID84570.1"/>
    <property type="molecule type" value="Genomic_DNA"/>
</dbReference>
<keyword evidence="4" id="KW-1185">Reference proteome</keyword>
<dbReference type="Gene3D" id="1.20.58.610">
    <property type="entry name" value="Cdc37, Hsp90 binding domain"/>
    <property type="match status" value="1"/>
</dbReference>
<sequence>MDDDKKRDEPEVSNCTQINVDRRRMKQIDAVKDERAINDILMEHWDDLVSPKLQINNRAQTAFQAVANLAPCKPGEDGRLPWPEGALDLSITSRTILGCLELMEKNPDKKNMDKYEPHEDLFHYNRLIQAWRIPLVDDMNSLKNEHCRKTTKESYFIPLDSPHASEAKPGETVKPELLNPNRDPNETTAAPDTRNGIEALFPMHHGQDSPSAAAMEFANIRRGNYQASQDYISSHPEILHEFESTGLLILAVENALWGTNNDDTWQLVYQAVVLDRCRALGPDDIAEFFKKMITQDHETYENFGKHVRDRYWRILKLRDALRERSLCPGTATRAIRATLPFVPIRDRQDGTVRKARAANFDGFDPGIKAALELQVYRGSKQKIGNDGHWSMLKIRRASWWMAGCVSVEKVVFDATKEQEDAGAVEFRDGDINGRLAQDTREMEMKTRQTGITRRRILRVMGQMACNGVGMMPLA</sequence>